<evidence type="ECO:0000313" key="2">
    <source>
        <dbReference type="Proteomes" id="UP000799754"/>
    </source>
</evidence>
<dbReference type="Proteomes" id="UP000799754">
    <property type="component" value="Unassembled WGS sequence"/>
</dbReference>
<accession>A0ACB6RZ68</accession>
<proteinExistence type="predicted"/>
<reference evidence="1" key="1">
    <citation type="journal article" date="2020" name="Stud. Mycol.">
        <title>101 Dothideomycetes genomes: a test case for predicting lifestyles and emergence of pathogens.</title>
        <authorList>
            <person name="Haridas S."/>
            <person name="Albert R."/>
            <person name="Binder M."/>
            <person name="Bloem J."/>
            <person name="Labutti K."/>
            <person name="Salamov A."/>
            <person name="Andreopoulos B."/>
            <person name="Baker S."/>
            <person name="Barry K."/>
            <person name="Bills G."/>
            <person name="Bluhm B."/>
            <person name="Cannon C."/>
            <person name="Castanera R."/>
            <person name="Culley D."/>
            <person name="Daum C."/>
            <person name="Ezra D."/>
            <person name="Gonzalez J."/>
            <person name="Henrissat B."/>
            <person name="Kuo A."/>
            <person name="Liang C."/>
            <person name="Lipzen A."/>
            <person name="Lutzoni F."/>
            <person name="Magnuson J."/>
            <person name="Mondo S."/>
            <person name="Nolan M."/>
            <person name="Ohm R."/>
            <person name="Pangilinan J."/>
            <person name="Park H.-J."/>
            <person name="Ramirez L."/>
            <person name="Alfaro M."/>
            <person name="Sun H."/>
            <person name="Tritt A."/>
            <person name="Yoshinaga Y."/>
            <person name="Zwiers L.-H."/>
            <person name="Turgeon B."/>
            <person name="Goodwin S."/>
            <person name="Spatafora J."/>
            <person name="Crous P."/>
            <person name="Grigoriev I."/>
        </authorList>
    </citation>
    <scope>NUCLEOTIDE SEQUENCE</scope>
    <source>
        <strain evidence="1">CBS 525.71</strain>
    </source>
</reference>
<keyword evidence="2" id="KW-1185">Reference proteome</keyword>
<dbReference type="EMBL" id="MU006717">
    <property type="protein sequence ID" value="KAF2627320.1"/>
    <property type="molecule type" value="Genomic_DNA"/>
</dbReference>
<comment type="caution">
    <text evidence="1">The sequence shown here is derived from an EMBL/GenBank/DDBJ whole genome shotgun (WGS) entry which is preliminary data.</text>
</comment>
<sequence>MSGNILRSTGSDKDLFNAGRVVDRFVDSVKRPFSNTPLSTRDIENLSEHRWP</sequence>
<name>A0ACB6RZ68_9PLEO</name>
<organism evidence="1 2">
    <name type="scientific">Macroventuria anomochaeta</name>
    <dbReference type="NCBI Taxonomy" id="301207"/>
    <lineage>
        <taxon>Eukaryota</taxon>
        <taxon>Fungi</taxon>
        <taxon>Dikarya</taxon>
        <taxon>Ascomycota</taxon>
        <taxon>Pezizomycotina</taxon>
        <taxon>Dothideomycetes</taxon>
        <taxon>Pleosporomycetidae</taxon>
        <taxon>Pleosporales</taxon>
        <taxon>Pleosporineae</taxon>
        <taxon>Didymellaceae</taxon>
        <taxon>Macroventuria</taxon>
    </lineage>
</organism>
<protein>
    <submittedName>
        <fullName evidence="1">Uncharacterized protein</fullName>
    </submittedName>
</protein>
<gene>
    <name evidence="1" type="ORF">BU25DRAFT_410931</name>
</gene>
<evidence type="ECO:0000313" key="1">
    <source>
        <dbReference type="EMBL" id="KAF2627320.1"/>
    </source>
</evidence>